<feature type="active site" description="Nucleophile" evidence="9">
    <location>
        <position position="465"/>
    </location>
</feature>
<dbReference type="RefSeq" id="WP_096455052.1">
    <property type="nucleotide sequence ID" value="NZ_AP017369.1"/>
</dbReference>
<dbReference type="InterPro" id="IPR000101">
    <property type="entry name" value="GGT_peptidase"/>
</dbReference>
<accession>A0A169RTG0</accession>
<evidence type="ECO:0000256" key="12">
    <source>
        <dbReference type="SAM" id="MobiDB-lite"/>
    </source>
</evidence>
<feature type="binding site" evidence="10">
    <location>
        <position position="558"/>
    </location>
    <ligand>
        <name>L-glutamate</name>
        <dbReference type="ChEBI" id="CHEBI:29985"/>
    </ligand>
</feature>
<dbReference type="GO" id="GO:0006750">
    <property type="term" value="P:glutathione biosynthetic process"/>
    <property type="evidence" value="ECO:0007669"/>
    <property type="project" value="UniProtKB-KW"/>
</dbReference>
<dbReference type="Gene3D" id="1.10.246.130">
    <property type="match status" value="1"/>
</dbReference>
<dbReference type="Gene3D" id="3.60.20.40">
    <property type="match status" value="1"/>
</dbReference>
<keyword evidence="13" id="KW-0732">Signal</keyword>
<dbReference type="PRINTS" id="PR01210">
    <property type="entry name" value="GGTRANSPTASE"/>
</dbReference>
<evidence type="ECO:0000256" key="3">
    <source>
        <dbReference type="ARBA" id="ARBA00009381"/>
    </source>
</evidence>
<feature type="signal peptide" evidence="13">
    <location>
        <begin position="1"/>
        <end position="18"/>
    </location>
</feature>
<dbReference type="EC" id="2.3.2.2" evidence="11"/>
<comment type="catalytic activity">
    <reaction evidence="1 11">
        <text>an S-substituted glutathione + H2O = an S-substituted L-cysteinylglycine + L-glutamate</text>
        <dbReference type="Rhea" id="RHEA:59468"/>
        <dbReference type="ChEBI" id="CHEBI:15377"/>
        <dbReference type="ChEBI" id="CHEBI:29985"/>
        <dbReference type="ChEBI" id="CHEBI:90779"/>
        <dbReference type="ChEBI" id="CHEBI:143103"/>
        <dbReference type="EC" id="3.4.19.13"/>
    </reaction>
</comment>
<dbReference type="SUPFAM" id="SSF56235">
    <property type="entry name" value="N-terminal nucleophile aminohydrolases (Ntn hydrolases)"/>
    <property type="match status" value="1"/>
</dbReference>
<feature type="compositionally biased region" description="Low complexity" evidence="12">
    <location>
        <begin position="34"/>
        <end position="50"/>
    </location>
</feature>
<evidence type="ECO:0000256" key="10">
    <source>
        <dbReference type="PIRSR" id="PIRSR600101-2"/>
    </source>
</evidence>
<dbReference type="GO" id="GO:0036374">
    <property type="term" value="F:glutathione hydrolase activity"/>
    <property type="evidence" value="ECO:0007669"/>
    <property type="project" value="UniProtKB-UniRule"/>
</dbReference>
<dbReference type="KEGG" id="csur:N24_1080"/>
<dbReference type="PANTHER" id="PTHR43199:SF1">
    <property type="entry name" value="GLUTATHIONE HYDROLASE PROENZYME"/>
    <property type="match status" value="1"/>
</dbReference>
<dbReference type="InterPro" id="IPR051792">
    <property type="entry name" value="GGT_bact"/>
</dbReference>
<dbReference type="InterPro" id="IPR043138">
    <property type="entry name" value="GGT_lsub"/>
</dbReference>
<reference evidence="14 15" key="1">
    <citation type="submission" date="2016-02" db="EMBL/GenBank/DDBJ databases">
        <title>Corynebacterium glutamicum N24 whole genome sequencing project.</title>
        <authorList>
            <person name="Matsutani M."/>
            <person name="Nangtapong N."/>
            <person name="Yakushi T."/>
            <person name="Matsushita K."/>
        </authorList>
    </citation>
    <scope>NUCLEOTIDE SEQUENCE [LARGE SCALE GENOMIC DNA]</scope>
    <source>
        <strain evidence="14 15">N24</strain>
    </source>
</reference>
<evidence type="ECO:0000313" key="14">
    <source>
        <dbReference type="EMBL" id="BAU95342.1"/>
    </source>
</evidence>
<evidence type="ECO:0000313" key="15">
    <source>
        <dbReference type="Proteomes" id="UP000218244"/>
    </source>
</evidence>
<comment type="catalytic activity">
    <reaction evidence="2 11">
        <text>glutathione + H2O = L-cysteinylglycine + L-glutamate</text>
        <dbReference type="Rhea" id="RHEA:28807"/>
        <dbReference type="ChEBI" id="CHEBI:15377"/>
        <dbReference type="ChEBI" id="CHEBI:29985"/>
        <dbReference type="ChEBI" id="CHEBI:57925"/>
        <dbReference type="ChEBI" id="CHEBI:61694"/>
        <dbReference type="EC" id="3.4.19.13"/>
    </reaction>
</comment>
<dbReference type="AlphaFoldDB" id="A0A169RTG0"/>
<evidence type="ECO:0000256" key="8">
    <source>
        <dbReference type="ARBA" id="ARBA00047417"/>
    </source>
</evidence>
<feature type="binding site" evidence="10">
    <location>
        <position position="165"/>
    </location>
    <ligand>
        <name>L-glutamate</name>
        <dbReference type="ChEBI" id="CHEBI:29985"/>
    </ligand>
</feature>
<evidence type="ECO:0000256" key="1">
    <source>
        <dbReference type="ARBA" id="ARBA00001049"/>
    </source>
</evidence>
<dbReference type="EC" id="3.4.19.13" evidence="11"/>
<dbReference type="PANTHER" id="PTHR43199">
    <property type="entry name" value="GLUTATHIONE HYDROLASE"/>
    <property type="match status" value="1"/>
</dbReference>
<evidence type="ECO:0000256" key="13">
    <source>
        <dbReference type="SAM" id="SignalP"/>
    </source>
</evidence>
<dbReference type="EMBL" id="AP017369">
    <property type="protein sequence ID" value="BAU95342.1"/>
    <property type="molecule type" value="Genomic_DNA"/>
</dbReference>
<keyword evidence="5 11" id="KW-0378">Hydrolase</keyword>
<feature type="region of interest" description="Disordered" evidence="12">
    <location>
        <begin position="28"/>
        <end position="84"/>
    </location>
</feature>
<dbReference type="GO" id="GO:0006751">
    <property type="term" value="P:glutathione catabolic process"/>
    <property type="evidence" value="ECO:0007669"/>
    <property type="project" value="UniProtKB-UniRule"/>
</dbReference>
<comment type="pathway">
    <text evidence="11">Sulfur metabolism; glutathione metabolism.</text>
</comment>
<keyword evidence="7 11" id="KW-0012">Acyltransferase</keyword>
<dbReference type="UniPathway" id="UPA00204"/>
<keyword evidence="15" id="KW-1185">Reference proteome</keyword>
<comment type="PTM">
    <text evidence="11">Cleaved by autocatalysis into a large and a small subunit.</text>
</comment>
<evidence type="ECO:0000256" key="2">
    <source>
        <dbReference type="ARBA" id="ARBA00001089"/>
    </source>
</evidence>
<evidence type="ECO:0000256" key="4">
    <source>
        <dbReference type="ARBA" id="ARBA00022679"/>
    </source>
</evidence>
<evidence type="ECO:0000256" key="9">
    <source>
        <dbReference type="PIRSR" id="PIRSR600101-1"/>
    </source>
</evidence>
<proteinExistence type="inferred from homology"/>
<protein>
    <recommendedName>
        <fullName evidence="11">Glutathione hydrolase proenzyme</fullName>
        <ecNumber evidence="11">2.3.2.2</ecNumber>
        <ecNumber evidence="11">3.4.19.13</ecNumber>
    </recommendedName>
    <component>
        <recommendedName>
            <fullName evidence="11">Glutathione hydrolase large chain</fullName>
        </recommendedName>
    </component>
    <component>
        <recommendedName>
            <fullName evidence="11">Glutathione hydrolase small chain</fullName>
        </recommendedName>
    </component>
</protein>
<comment type="subunit">
    <text evidence="11">This enzyme consists of two polypeptide chains, which are synthesized in precursor form from a single polypeptide.</text>
</comment>
<evidence type="ECO:0000256" key="6">
    <source>
        <dbReference type="ARBA" id="ARBA00023145"/>
    </source>
</evidence>
<keyword evidence="4 11" id="KW-0808">Transferase</keyword>
<dbReference type="GO" id="GO:0103068">
    <property type="term" value="F:leukotriene C4 gamma-glutamyl transferase activity"/>
    <property type="evidence" value="ECO:0007669"/>
    <property type="project" value="UniProtKB-EC"/>
</dbReference>
<organism evidence="14 15">
    <name type="scientific">Corynebacterium suranareeae</name>
    <dbReference type="NCBI Taxonomy" id="2506452"/>
    <lineage>
        <taxon>Bacteria</taxon>
        <taxon>Bacillati</taxon>
        <taxon>Actinomycetota</taxon>
        <taxon>Actinomycetes</taxon>
        <taxon>Mycobacteriales</taxon>
        <taxon>Corynebacteriaceae</taxon>
        <taxon>Corynebacterium</taxon>
    </lineage>
</organism>
<dbReference type="PROSITE" id="PS51257">
    <property type="entry name" value="PROKAR_LIPOPROTEIN"/>
    <property type="match status" value="1"/>
</dbReference>
<name>A0A169RTG0_9CORY</name>
<gene>
    <name evidence="14" type="ORF">N24_1080</name>
</gene>
<feature type="binding site" evidence="10">
    <location>
        <position position="505"/>
    </location>
    <ligand>
        <name>L-glutamate</name>
        <dbReference type="ChEBI" id="CHEBI:29985"/>
    </ligand>
</feature>
<sequence>MKVTQSTILRSMAAFTVAALTLTISSCSTDDDTSASATSSEASTSEANTSPPLAPCELPADATSDEAVEGTHTGDDISVAPEIGTGYREGMTPVQTEGYAVATANPLASEAACAVLREGGTAADALVTAQFVLGLTEPQSSGLGGGGYILYYDAEANAVTAIDGRETAPVAADENYLIHVSAEDQTAPVPDARRSGRSIGVPGIVAALGQLHDSFGQTSWQDVLAAPEQLAADGFEISPRMSASIANSAEDLSHDPEAAAYFLDENGEAKAPGTLLQNPDYAETIRLISEGGPDAFYTGEIAADIVERATREVDGFTPSLMSTADLAAYTPETREALCAPYRDKVVCGMPPSSSGGVTVMETLGILNNFDLSQYPPTEVGLDGGLPDAEAVHLISEAERLAYADRDAYIGDPAFVDVPGGGVDELISADYTDRRADLIDPDNSMGEATAGLSEEPVMAPIPENGTSHISIIDSYGNAASLTTSVEAAFGSFHFTRGFILNNQLTDFSAEPLDENGEPVANRVESAKRPRSSMSPMLVFNADDGGEIADLNMVLGSPGGSLIIQFVVKTLVNIIDWGMDPQQAVSAPNFGAMNQPKTGLGSEHPLIADDSADLVSELESKGHEVNVGEQSSGLSALVKDGDTIVGGADPRREGVVLGG</sequence>
<dbReference type="Pfam" id="PF01019">
    <property type="entry name" value="G_glu_transpept"/>
    <property type="match status" value="1"/>
</dbReference>
<dbReference type="NCBIfam" id="TIGR00066">
    <property type="entry name" value="g_glut_trans"/>
    <property type="match status" value="1"/>
</dbReference>
<comment type="similarity">
    <text evidence="3 11">Belongs to the gamma-glutamyltransferase family.</text>
</comment>
<evidence type="ECO:0000256" key="7">
    <source>
        <dbReference type="ARBA" id="ARBA00023315"/>
    </source>
</evidence>
<feature type="chain" id="PRO_5038966828" description="Glutathione hydrolase proenzyme" evidence="13">
    <location>
        <begin position="19"/>
        <end position="657"/>
    </location>
</feature>
<dbReference type="InterPro" id="IPR029055">
    <property type="entry name" value="Ntn_hydrolases_N"/>
</dbReference>
<comment type="catalytic activity">
    <reaction evidence="8 11">
        <text>an N-terminal (5-L-glutamyl)-[peptide] + an alpha-amino acid = 5-L-glutamyl amino acid + an N-terminal L-alpha-aminoacyl-[peptide]</text>
        <dbReference type="Rhea" id="RHEA:23904"/>
        <dbReference type="Rhea" id="RHEA-COMP:9780"/>
        <dbReference type="Rhea" id="RHEA-COMP:9795"/>
        <dbReference type="ChEBI" id="CHEBI:77644"/>
        <dbReference type="ChEBI" id="CHEBI:78597"/>
        <dbReference type="ChEBI" id="CHEBI:78599"/>
        <dbReference type="ChEBI" id="CHEBI:78608"/>
        <dbReference type="EC" id="2.3.2.2"/>
    </reaction>
</comment>
<dbReference type="InterPro" id="IPR043137">
    <property type="entry name" value="GGT_ssub_C"/>
</dbReference>
<evidence type="ECO:0000256" key="5">
    <source>
        <dbReference type="ARBA" id="ARBA00022801"/>
    </source>
</evidence>
<keyword evidence="6 11" id="KW-0865">Zymogen</keyword>
<keyword evidence="11" id="KW-0317">Glutathione biosynthesis</keyword>
<feature type="binding site" evidence="10">
    <location>
        <begin position="530"/>
        <end position="531"/>
    </location>
    <ligand>
        <name>L-glutamate</name>
        <dbReference type="ChEBI" id="CHEBI:29985"/>
    </ligand>
</feature>
<evidence type="ECO:0000256" key="11">
    <source>
        <dbReference type="RuleBase" id="RU368036"/>
    </source>
</evidence>
<dbReference type="Proteomes" id="UP000218244">
    <property type="component" value="Chromosome"/>
</dbReference>